<sequence>MGSAVLGRFVSTPPDWKSHGMSYVLLFRFVRKDQLFYPLATFSQ</sequence>
<gene>
    <name evidence="1" type="ORF">B0I21_1185</name>
</gene>
<evidence type="ECO:0000313" key="2">
    <source>
        <dbReference type="Proteomes" id="UP000294752"/>
    </source>
</evidence>
<keyword evidence="2" id="KW-1185">Reference proteome</keyword>
<dbReference type="Proteomes" id="UP000294752">
    <property type="component" value="Unassembled WGS sequence"/>
</dbReference>
<proteinExistence type="predicted"/>
<accession>A0A4R7CQA5</accession>
<reference evidence="1 2" key="1">
    <citation type="submission" date="2019-03" db="EMBL/GenBank/DDBJ databases">
        <title>Genomic Encyclopedia of Type Strains, Phase III (KMG-III): the genomes of soil and plant-associated and newly described type strains.</title>
        <authorList>
            <person name="Whitman W."/>
        </authorList>
    </citation>
    <scope>NUCLEOTIDE SEQUENCE [LARGE SCALE GENOMIC DNA]</scope>
    <source>
        <strain evidence="1 2">CGMCC 1.12801</strain>
    </source>
</reference>
<dbReference type="AlphaFoldDB" id="A0A4R7CQA5"/>
<comment type="caution">
    <text evidence="1">The sequence shown here is derived from an EMBL/GenBank/DDBJ whole genome shotgun (WGS) entry which is preliminary data.</text>
</comment>
<evidence type="ECO:0000313" key="1">
    <source>
        <dbReference type="EMBL" id="TDS05971.1"/>
    </source>
</evidence>
<name>A0A4R7CQA5_9SPHI</name>
<organism evidence="1 2">
    <name type="scientific">Sphingobacterium paludis</name>
    <dbReference type="NCBI Taxonomy" id="1476465"/>
    <lineage>
        <taxon>Bacteria</taxon>
        <taxon>Pseudomonadati</taxon>
        <taxon>Bacteroidota</taxon>
        <taxon>Sphingobacteriia</taxon>
        <taxon>Sphingobacteriales</taxon>
        <taxon>Sphingobacteriaceae</taxon>
        <taxon>Sphingobacterium</taxon>
    </lineage>
</organism>
<protein>
    <submittedName>
        <fullName evidence="1">Uncharacterized protein</fullName>
    </submittedName>
</protein>
<dbReference type="EMBL" id="SNZV01000018">
    <property type="protein sequence ID" value="TDS05971.1"/>
    <property type="molecule type" value="Genomic_DNA"/>
</dbReference>